<evidence type="ECO:0000313" key="3">
    <source>
        <dbReference type="Proteomes" id="UP000231501"/>
    </source>
</evidence>
<keyword evidence="1" id="KW-1133">Transmembrane helix</keyword>
<reference evidence="2 3" key="1">
    <citation type="submission" date="2017-11" db="EMBL/GenBank/DDBJ databases">
        <title>Draft genome sequence of Mitsuaria sp. HWN-4.</title>
        <authorList>
            <person name="Gundlapally S.R."/>
        </authorList>
    </citation>
    <scope>NUCLEOTIDE SEQUENCE [LARGE SCALE GENOMIC DNA]</scope>
    <source>
        <strain evidence="2 3">HWN-4</strain>
    </source>
</reference>
<comment type="caution">
    <text evidence="2">The sequence shown here is derived from an EMBL/GenBank/DDBJ whole genome shotgun (WGS) entry which is preliminary data.</text>
</comment>
<feature type="transmembrane region" description="Helical" evidence="1">
    <location>
        <begin position="6"/>
        <end position="28"/>
    </location>
</feature>
<gene>
    <name evidence="2" type="ORF">CS062_03635</name>
</gene>
<accession>A0A2G9CG61</accession>
<sequence length="204" mass="20881">MDALWPWLAVAGAGAAHGLNPLAGWGPALALTDRRVGARALLGALAPIAIGHLVAVVLSAVAIARGLPVPREGLFGLAAVALMGVGVRHWRGRRQPSPPRSRSPLPGARAWSLGLWSFLAATAHGAGLMLLPALAPVCFGAMAGRELTASGSLALAMLVVAVHAAAMLVTIAASALVARRVWRLAAGWRARRQGRRLSAPCPGP</sequence>
<dbReference type="AlphaFoldDB" id="A0A2G9CG61"/>
<protein>
    <submittedName>
        <fullName evidence="2">Uncharacterized protein</fullName>
    </submittedName>
</protein>
<dbReference type="Proteomes" id="UP000231501">
    <property type="component" value="Unassembled WGS sequence"/>
</dbReference>
<proteinExistence type="predicted"/>
<feature type="transmembrane region" description="Helical" evidence="1">
    <location>
        <begin position="155"/>
        <end position="182"/>
    </location>
</feature>
<organism evidence="2 3">
    <name type="scientific">Roseateles chitinivorans</name>
    <dbReference type="NCBI Taxonomy" id="2917965"/>
    <lineage>
        <taxon>Bacteria</taxon>
        <taxon>Pseudomonadati</taxon>
        <taxon>Pseudomonadota</taxon>
        <taxon>Betaproteobacteria</taxon>
        <taxon>Burkholderiales</taxon>
        <taxon>Sphaerotilaceae</taxon>
        <taxon>Roseateles</taxon>
    </lineage>
</organism>
<evidence type="ECO:0000256" key="1">
    <source>
        <dbReference type="SAM" id="Phobius"/>
    </source>
</evidence>
<evidence type="ECO:0000313" key="2">
    <source>
        <dbReference type="EMBL" id="PIM54489.1"/>
    </source>
</evidence>
<keyword evidence="3" id="KW-1185">Reference proteome</keyword>
<keyword evidence="1" id="KW-0812">Transmembrane</keyword>
<feature type="transmembrane region" description="Helical" evidence="1">
    <location>
        <begin position="111"/>
        <end position="135"/>
    </location>
</feature>
<feature type="transmembrane region" description="Helical" evidence="1">
    <location>
        <begin position="40"/>
        <end position="67"/>
    </location>
</feature>
<dbReference type="EMBL" id="PEOG01000009">
    <property type="protein sequence ID" value="PIM54489.1"/>
    <property type="molecule type" value="Genomic_DNA"/>
</dbReference>
<name>A0A2G9CG61_9BURK</name>
<dbReference type="RefSeq" id="WP_099860104.1">
    <property type="nucleotide sequence ID" value="NZ_PEOG01000009.1"/>
</dbReference>
<keyword evidence="1" id="KW-0472">Membrane</keyword>
<feature type="transmembrane region" description="Helical" evidence="1">
    <location>
        <begin position="73"/>
        <end position="90"/>
    </location>
</feature>